<sequence>MVIWLFLRSQSPAGNSLWKAIFHLKMNRATGCKSREKVSTELLTLAFDVFASPEKKDKTVVKSSTNLKNEIKNYAN</sequence>
<dbReference type="Proteomes" id="UP000235081">
    <property type="component" value="Unassembled WGS sequence"/>
</dbReference>
<evidence type="ECO:0000313" key="2">
    <source>
        <dbReference type="Proteomes" id="UP000235081"/>
    </source>
</evidence>
<organism evidence="1 2">
    <name type="scientific">Fischerella thermalis CCMEE 5318</name>
    <dbReference type="NCBI Taxonomy" id="2019666"/>
    <lineage>
        <taxon>Bacteria</taxon>
        <taxon>Bacillati</taxon>
        <taxon>Cyanobacteriota</taxon>
        <taxon>Cyanophyceae</taxon>
        <taxon>Nostocales</taxon>
        <taxon>Hapalosiphonaceae</taxon>
        <taxon>Fischerella</taxon>
    </lineage>
</organism>
<protein>
    <submittedName>
        <fullName evidence="1">Uncharacterized protein</fullName>
    </submittedName>
</protein>
<proteinExistence type="predicted"/>
<dbReference type="EMBL" id="NMQE01000705">
    <property type="protein sequence ID" value="PMB18332.1"/>
    <property type="molecule type" value="Genomic_DNA"/>
</dbReference>
<evidence type="ECO:0000313" key="1">
    <source>
        <dbReference type="EMBL" id="PMB18332.1"/>
    </source>
</evidence>
<reference evidence="1 2" key="1">
    <citation type="submission" date="2017-07" db="EMBL/GenBank/DDBJ databases">
        <title>Genomes of Fischerella (Mastigocladus) sp. strains.</title>
        <authorList>
            <person name="Miller S.R."/>
        </authorList>
    </citation>
    <scope>NUCLEOTIDE SEQUENCE [LARGE SCALE GENOMIC DNA]</scope>
    <source>
        <strain evidence="1 2">CCMEE 5318</strain>
    </source>
</reference>
<gene>
    <name evidence="1" type="ORF">CEN46_21360</name>
</gene>
<comment type="caution">
    <text evidence="1">The sequence shown here is derived from an EMBL/GenBank/DDBJ whole genome shotgun (WGS) entry which is preliminary data.</text>
</comment>
<accession>A0A2N6L8B9</accession>
<dbReference type="AlphaFoldDB" id="A0A2N6L8B9"/>
<name>A0A2N6L8B9_9CYAN</name>